<dbReference type="AlphaFoldDB" id="A0A547Q2J5"/>
<accession>A0A547Q2J5</accession>
<reference evidence="2 3" key="1">
    <citation type="submission" date="2019-06" db="EMBL/GenBank/DDBJ databases">
        <title>Paenimaribius caenipelagi gen. nov., sp. nov., isolated from a tidal flat.</title>
        <authorList>
            <person name="Yoon J.-H."/>
        </authorList>
    </citation>
    <scope>NUCLEOTIDE SEQUENCE [LARGE SCALE GENOMIC DNA]</scope>
    <source>
        <strain evidence="2 3">JBTF-M29</strain>
    </source>
</reference>
<dbReference type="Proteomes" id="UP000318590">
    <property type="component" value="Unassembled WGS sequence"/>
</dbReference>
<evidence type="ECO:0008006" key="4">
    <source>
        <dbReference type="Google" id="ProtNLM"/>
    </source>
</evidence>
<dbReference type="RefSeq" id="WP_142834644.1">
    <property type="nucleotide sequence ID" value="NZ_VFSV01000014.1"/>
</dbReference>
<gene>
    <name evidence="2" type="ORF">FEV53_09825</name>
</gene>
<evidence type="ECO:0000313" key="3">
    <source>
        <dbReference type="Proteomes" id="UP000318590"/>
    </source>
</evidence>
<organism evidence="2 3">
    <name type="scientific">Palleronia caenipelagi</name>
    <dbReference type="NCBI Taxonomy" id="2489174"/>
    <lineage>
        <taxon>Bacteria</taxon>
        <taxon>Pseudomonadati</taxon>
        <taxon>Pseudomonadota</taxon>
        <taxon>Alphaproteobacteria</taxon>
        <taxon>Rhodobacterales</taxon>
        <taxon>Roseobacteraceae</taxon>
        <taxon>Palleronia</taxon>
    </lineage>
</organism>
<keyword evidence="1" id="KW-0732">Signal</keyword>
<proteinExistence type="predicted"/>
<dbReference type="InterPro" id="IPR036280">
    <property type="entry name" value="Multihaem_cyt_sf"/>
</dbReference>
<name>A0A547Q2J5_9RHOB</name>
<feature type="chain" id="PRO_5022189417" description="Cytochrome c-552/4 domain-containing protein" evidence="1">
    <location>
        <begin position="18"/>
        <end position="325"/>
    </location>
</feature>
<dbReference type="SUPFAM" id="SSF48695">
    <property type="entry name" value="Multiheme cytochromes"/>
    <property type="match status" value="1"/>
</dbReference>
<feature type="signal peptide" evidence="1">
    <location>
        <begin position="1"/>
        <end position="17"/>
    </location>
</feature>
<dbReference type="EMBL" id="VFSV01000014">
    <property type="protein sequence ID" value="TRD20589.1"/>
    <property type="molecule type" value="Genomic_DNA"/>
</dbReference>
<protein>
    <recommendedName>
        <fullName evidence="4">Cytochrome c-552/4 domain-containing protein</fullName>
    </recommendedName>
</protein>
<evidence type="ECO:0000313" key="2">
    <source>
        <dbReference type="EMBL" id="TRD20589.1"/>
    </source>
</evidence>
<dbReference type="OrthoDB" id="5558004at2"/>
<keyword evidence="3" id="KW-1185">Reference proteome</keyword>
<evidence type="ECO:0000256" key="1">
    <source>
        <dbReference type="SAM" id="SignalP"/>
    </source>
</evidence>
<comment type="caution">
    <text evidence="2">The sequence shown here is derived from an EMBL/GenBank/DDBJ whole genome shotgun (WGS) entry which is preliminary data.</text>
</comment>
<sequence length="325" mass="34730">MRQALILCLCLPGLASADSSPWETYGSACAEAIGEVPVFDCQSGAAIPITIEGTPVTDRAPGTCDRPALLDNAPDSDGQCVPFSRILDLSTDTAQIAVMCRQKRFRSADATEYDEIDVIAHNPATGATCWFQASADESGPVSGGAVPSPTRATDGSFWQSPEAVAKGDCGVCHDNDPFMYSPFVGQVWDLVPVNPFGPYAHIDAGFGFDRWPTRHFEIRDNACTACHRIGAGQTTDNYADDIKPGSCGQLTLWMTGQDVPPGADHQAARYPGSHGMPINFGLSHPAWDVTYADSSANVFSCCLDHSQDFCAVNEIDSFLDALPLR</sequence>